<dbReference type="Gene3D" id="1.10.10.10">
    <property type="entry name" value="Winged helix-like DNA-binding domain superfamily/Winged helix DNA-binding domain"/>
    <property type="match status" value="1"/>
</dbReference>
<dbReference type="InterPro" id="IPR000835">
    <property type="entry name" value="HTH_MarR-typ"/>
</dbReference>
<evidence type="ECO:0000313" key="3">
    <source>
        <dbReference type="Proteomes" id="UP000570361"/>
    </source>
</evidence>
<dbReference type="InterPro" id="IPR036388">
    <property type="entry name" value="WH-like_DNA-bd_sf"/>
</dbReference>
<keyword evidence="3" id="KW-1185">Reference proteome</keyword>
<evidence type="ECO:0000259" key="1">
    <source>
        <dbReference type="PROSITE" id="PS50995"/>
    </source>
</evidence>
<gene>
    <name evidence="2" type="ORF">FHS18_003083</name>
</gene>
<feature type="domain" description="HTH marR-type" evidence="1">
    <location>
        <begin position="1"/>
        <end position="65"/>
    </location>
</feature>
<dbReference type="SUPFAM" id="SSF46785">
    <property type="entry name" value="Winged helix' DNA-binding domain"/>
    <property type="match status" value="1"/>
</dbReference>
<sequence>MEQNGLLQRTIDPKDRRATILTLTDKAKPHIRTIRAVTAEISEKLMGKLTIEQRRQLKVMLHALV</sequence>
<dbReference type="RefSeq" id="WP_183600911.1">
    <property type="nucleotide sequence ID" value="NZ_JACHXK010000006.1"/>
</dbReference>
<dbReference type="GO" id="GO:0003677">
    <property type="term" value="F:DNA binding"/>
    <property type="evidence" value="ECO:0007669"/>
    <property type="project" value="UniProtKB-KW"/>
</dbReference>
<comment type="caution">
    <text evidence="2">The sequence shown here is derived from an EMBL/GenBank/DDBJ whole genome shotgun (WGS) entry which is preliminary data.</text>
</comment>
<dbReference type="GO" id="GO:0003700">
    <property type="term" value="F:DNA-binding transcription factor activity"/>
    <property type="evidence" value="ECO:0007669"/>
    <property type="project" value="InterPro"/>
</dbReference>
<protein>
    <submittedName>
        <fullName evidence="2">DNA-binding MarR family transcriptional regulator</fullName>
    </submittedName>
</protein>
<organism evidence="2 3">
    <name type="scientific">Paenibacillus phyllosphaerae</name>
    <dbReference type="NCBI Taxonomy" id="274593"/>
    <lineage>
        <taxon>Bacteria</taxon>
        <taxon>Bacillati</taxon>
        <taxon>Bacillota</taxon>
        <taxon>Bacilli</taxon>
        <taxon>Bacillales</taxon>
        <taxon>Paenibacillaceae</taxon>
        <taxon>Paenibacillus</taxon>
    </lineage>
</organism>
<dbReference type="AlphaFoldDB" id="A0A7W5AYB2"/>
<keyword evidence="2" id="KW-0238">DNA-binding</keyword>
<dbReference type="PROSITE" id="PS50995">
    <property type="entry name" value="HTH_MARR_2"/>
    <property type="match status" value="1"/>
</dbReference>
<reference evidence="2 3" key="1">
    <citation type="submission" date="2020-08" db="EMBL/GenBank/DDBJ databases">
        <title>Genomic Encyclopedia of Type Strains, Phase III (KMG-III): the genomes of soil and plant-associated and newly described type strains.</title>
        <authorList>
            <person name="Whitman W."/>
        </authorList>
    </citation>
    <scope>NUCLEOTIDE SEQUENCE [LARGE SCALE GENOMIC DNA]</scope>
    <source>
        <strain evidence="2 3">CECT 5862</strain>
    </source>
</reference>
<accession>A0A7W5AYB2</accession>
<dbReference type="Proteomes" id="UP000570361">
    <property type="component" value="Unassembled WGS sequence"/>
</dbReference>
<dbReference type="EMBL" id="JACHXK010000006">
    <property type="protein sequence ID" value="MBB3111015.1"/>
    <property type="molecule type" value="Genomic_DNA"/>
</dbReference>
<evidence type="ECO:0000313" key="2">
    <source>
        <dbReference type="EMBL" id="MBB3111015.1"/>
    </source>
</evidence>
<name>A0A7W5AYB2_9BACL</name>
<dbReference type="InterPro" id="IPR036390">
    <property type="entry name" value="WH_DNA-bd_sf"/>
</dbReference>
<proteinExistence type="predicted"/>